<proteinExistence type="predicted"/>
<comment type="caution">
    <text evidence="2">The sequence shown here is derived from an EMBL/GenBank/DDBJ whole genome shotgun (WGS) entry which is preliminary data.</text>
</comment>
<name>A0A4Z2EPL2_9TELE</name>
<dbReference type="AlphaFoldDB" id="A0A4Z2EPL2"/>
<evidence type="ECO:0000256" key="1">
    <source>
        <dbReference type="SAM" id="MobiDB-lite"/>
    </source>
</evidence>
<evidence type="ECO:0000313" key="3">
    <source>
        <dbReference type="Proteomes" id="UP000314294"/>
    </source>
</evidence>
<dbReference type="EMBL" id="SRLO01004149">
    <property type="protein sequence ID" value="TNN30758.1"/>
    <property type="molecule type" value="Genomic_DNA"/>
</dbReference>
<evidence type="ECO:0000313" key="2">
    <source>
        <dbReference type="EMBL" id="TNN30758.1"/>
    </source>
</evidence>
<feature type="region of interest" description="Disordered" evidence="1">
    <location>
        <begin position="1"/>
        <end position="24"/>
    </location>
</feature>
<keyword evidence="3" id="KW-1185">Reference proteome</keyword>
<dbReference type="Proteomes" id="UP000314294">
    <property type="component" value="Unassembled WGS sequence"/>
</dbReference>
<accession>A0A4Z2EPL2</accession>
<organism evidence="2 3">
    <name type="scientific">Liparis tanakae</name>
    <name type="common">Tanaka's snailfish</name>
    <dbReference type="NCBI Taxonomy" id="230148"/>
    <lineage>
        <taxon>Eukaryota</taxon>
        <taxon>Metazoa</taxon>
        <taxon>Chordata</taxon>
        <taxon>Craniata</taxon>
        <taxon>Vertebrata</taxon>
        <taxon>Euteleostomi</taxon>
        <taxon>Actinopterygii</taxon>
        <taxon>Neopterygii</taxon>
        <taxon>Teleostei</taxon>
        <taxon>Neoteleostei</taxon>
        <taxon>Acanthomorphata</taxon>
        <taxon>Eupercaria</taxon>
        <taxon>Perciformes</taxon>
        <taxon>Cottioidei</taxon>
        <taxon>Cottales</taxon>
        <taxon>Liparidae</taxon>
        <taxon>Liparis</taxon>
    </lineage>
</organism>
<reference evidence="2 3" key="1">
    <citation type="submission" date="2019-03" db="EMBL/GenBank/DDBJ databases">
        <title>First draft genome of Liparis tanakae, snailfish: a comprehensive survey of snailfish specific genes.</title>
        <authorList>
            <person name="Kim W."/>
            <person name="Song I."/>
            <person name="Jeong J.-H."/>
            <person name="Kim D."/>
            <person name="Kim S."/>
            <person name="Ryu S."/>
            <person name="Song J.Y."/>
            <person name="Lee S.K."/>
        </authorList>
    </citation>
    <scope>NUCLEOTIDE SEQUENCE [LARGE SCALE GENOMIC DNA]</scope>
    <source>
        <tissue evidence="2">Muscle</tissue>
    </source>
</reference>
<protein>
    <submittedName>
        <fullName evidence="2">Uncharacterized protein</fullName>
    </submittedName>
</protein>
<gene>
    <name evidence="2" type="ORF">EYF80_059090</name>
</gene>
<sequence length="84" mass="9371">MTSSEEMDNREFWSGKSRRSNPAGGKLVIRYQSLVGLHHPVHEVLLVSGQTGRRSLRPTGVNDTHNQNKDYDSFGLALHLGQKA</sequence>